<dbReference type="OMA" id="NILMWLS"/>
<feature type="domain" description="NACHT" evidence="4">
    <location>
        <begin position="202"/>
        <end position="342"/>
    </location>
</feature>
<dbReference type="EMBL" id="CH476636">
    <property type="protein sequence ID" value="EDN94874.1"/>
    <property type="molecule type" value="Genomic_DNA"/>
</dbReference>
<reference evidence="6" key="1">
    <citation type="journal article" date="2011" name="PLoS Genet.">
        <title>Genomic analysis of the necrotrophic fungal pathogens Sclerotinia sclerotiorum and Botrytis cinerea.</title>
        <authorList>
            <person name="Amselem J."/>
            <person name="Cuomo C.A."/>
            <person name="van Kan J.A."/>
            <person name="Viaud M."/>
            <person name="Benito E.P."/>
            <person name="Couloux A."/>
            <person name="Coutinho P.M."/>
            <person name="de Vries R.P."/>
            <person name="Dyer P.S."/>
            <person name="Fillinger S."/>
            <person name="Fournier E."/>
            <person name="Gout L."/>
            <person name="Hahn M."/>
            <person name="Kohn L."/>
            <person name="Lapalu N."/>
            <person name="Plummer K.M."/>
            <person name="Pradier J.M."/>
            <person name="Quevillon E."/>
            <person name="Sharon A."/>
            <person name="Simon A."/>
            <person name="ten Have A."/>
            <person name="Tudzynski B."/>
            <person name="Tudzynski P."/>
            <person name="Wincker P."/>
            <person name="Andrew M."/>
            <person name="Anthouard V."/>
            <person name="Beever R.E."/>
            <person name="Beffa R."/>
            <person name="Benoit I."/>
            <person name="Bouzid O."/>
            <person name="Brault B."/>
            <person name="Chen Z."/>
            <person name="Choquer M."/>
            <person name="Collemare J."/>
            <person name="Cotton P."/>
            <person name="Danchin E.G."/>
            <person name="Da Silva C."/>
            <person name="Gautier A."/>
            <person name="Giraud C."/>
            <person name="Giraud T."/>
            <person name="Gonzalez C."/>
            <person name="Grossetete S."/>
            <person name="Guldener U."/>
            <person name="Henrissat B."/>
            <person name="Howlett B.J."/>
            <person name="Kodira C."/>
            <person name="Kretschmer M."/>
            <person name="Lappartient A."/>
            <person name="Leroch M."/>
            <person name="Levis C."/>
            <person name="Mauceli E."/>
            <person name="Neuveglise C."/>
            <person name="Oeser B."/>
            <person name="Pearson M."/>
            <person name="Poulain J."/>
            <person name="Poussereau N."/>
            <person name="Quesneville H."/>
            <person name="Rascle C."/>
            <person name="Schumacher J."/>
            <person name="Segurens B."/>
            <person name="Sexton A."/>
            <person name="Silva E."/>
            <person name="Sirven C."/>
            <person name="Soanes D.M."/>
            <person name="Talbot N.J."/>
            <person name="Templeton M."/>
            <person name="Yandava C."/>
            <person name="Yarden O."/>
            <person name="Zeng Q."/>
            <person name="Rollins J.A."/>
            <person name="Lebrun M.H."/>
            <person name="Dickman M."/>
        </authorList>
    </citation>
    <scope>NUCLEOTIDE SEQUENCE [LARGE SCALE GENOMIC DNA]</scope>
    <source>
        <strain evidence="6">ATCC 18683 / 1980 / Ss-1</strain>
    </source>
</reference>
<keyword evidence="3" id="KW-1133">Transmembrane helix</keyword>
<evidence type="ECO:0000313" key="6">
    <source>
        <dbReference type="Proteomes" id="UP000001312"/>
    </source>
</evidence>
<dbReference type="SMART" id="SM00248">
    <property type="entry name" value="ANK"/>
    <property type="match status" value="4"/>
</dbReference>
<evidence type="ECO:0000313" key="5">
    <source>
        <dbReference type="EMBL" id="EDN94874.1"/>
    </source>
</evidence>
<dbReference type="AlphaFoldDB" id="A7EZI2"/>
<dbReference type="SUPFAM" id="SSF48403">
    <property type="entry name" value="Ankyrin repeat"/>
    <property type="match status" value="1"/>
</dbReference>
<keyword evidence="3" id="KW-0812">Transmembrane</keyword>
<dbReference type="InterPro" id="IPR036770">
    <property type="entry name" value="Ankyrin_rpt-contain_sf"/>
</dbReference>
<feature type="transmembrane region" description="Helical" evidence="3">
    <location>
        <begin position="753"/>
        <end position="772"/>
    </location>
</feature>
<dbReference type="InterPro" id="IPR007111">
    <property type="entry name" value="NACHT_NTPase"/>
</dbReference>
<dbReference type="KEGG" id="ssl:SS1G_10749"/>
<dbReference type="Pfam" id="PF12796">
    <property type="entry name" value="Ank_2"/>
    <property type="match status" value="1"/>
</dbReference>
<dbReference type="InterPro" id="IPR054471">
    <property type="entry name" value="GPIID_WHD"/>
</dbReference>
<dbReference type="InterPro" id="IPR002110">
    <property type="entry name" value="Ankyrin_rpt"/>
</dbReference>
<dbReference type="Gene3D" id="1.25.40.20">
    <property type="entry name" value="Ankyrin repeat-containing domain"/>
    <property type="match status" value="1"/>
</dbReference>
<keyword evidence="2" id="KW-0040">ANK repeat</keyword>
<dbReference type="InParanoid" id="A7EZI2"/>
<gene>
    <name evidence="5" type="ORF">SS1G_10749</name>
</gene>
<evidence type="ECO:0000259" key="4">
    <source>
        <dbReference type="PROSITE" id="PS50837"/>
    </source>
</evidence>
<evidence type="ECO:0000256" key="1">
    <source>
        <dbReference type="ARBA" id="ARBA00022737"/>
    </source>
</evidence>
<evidence type="ECO:0000256" key="3">
    <source>
        <dbReference type="SAM" id="Phobius"/>
    </source>
</evidence>
<evidence type="ECO:0000256" key="2">
    <source>
        <dbReference type="PROSITE-ProRule" id="PRU00023"/>
    </source>
</evidence>
<accession>A7EZI2</accession>
<keyword evidence="3" id="KW-0472">Membrane</keyword>
<dbReference type="GeneID" id="5484202"/>
<proteinExistence type="predicted"/>
<protein>
    <recommendedName>
        <fullName evidence="4">NACHT domain-containing protein</fullName>
    </recommendedName>
</protein>
<dbReference type="RefSeq" id="XP_001588302.1">
    <property type="nucleotide sequence ID" value="XM_001588252.1"/>
</dbReference>
<dbReference type="PROSITE" id="PS50088">
    <property type="entry name" value="ANK_REPEAT"/>
    <property type="match status" value="1"/>
</dbReference>
<dbReference type="Gene3D" id="3.40.50.300">
    <property type="entry name" value="P-loop containing nucleotide triphosphate hydrolases"/>
    <property type="match status" value="1"/>
</dbReference>
<dbReference type="STRING" id="665079.A7EZI2"/>
<dbReference type="PANTHER" id="PTHR10039:SF15">
    <property type="entry name" value="NACHT DOMAIN-CONTAINING PROTEIN"/>
    <property type="match status" value="1"/>
</dbReference>
<dbReference type="Proteomes" id="UP000001312">
    <property type="component" value="Unassembled WGS sequence"/>
</dbReference>
<keyword evidence="6" id="KW-1185">Reference proteome</keyword>
<keyword evidence="1" id="KW-0677">Repeat</keyword>
<dbReference type="Pfam" id="PF24883">
    <property type="entry name" value="NPHP3_N"/>
    <property type="match status" value="1"/>
</dbReference>
<dbReference type="InterPro" id="IPR027417">
    <property type="entry name" value="P-loop_NTPase"/>
</dbReference>
<sequence>MIKSMESLSTNFAILKATLQSPTFDKLMAKTVESKVLDCEDSITELQDELKKVMICKPSVVERNNLVATNSHDNNGFRDRMTEQGRRILYPFRKSTLMRLQENIEHMRSNLVFAMDILNLSTASTTAGRVADISKQVTMISSGLDAIITQQMDKESIQVLNWLSTIDCHSKQREILSRRHQGTGEWLFESQKYQNWLDGKDRLLWCSGSPGAGKTVLASAIVDNLETKFSSSNVGVAFIYCNYAEKTTIAEYLASIVQQLVRQGYVIPDYVLDLYRKHRSNGTNLTSAEAVHLLHLLTSEFPRLYIVVDALDECDETKKTRSNLIRELRNLPSNTNLLLTSRRLGDIEDKLSDCPHLEIRASDHDVRAYLEARIDTEENILKFCKKDPALRETIVGKIAEKAHGMFVEFLLAHLHIEAIASELKISRIKKALTSLPNILDSSYDDAMKRIMEGQDKNRKNLAMNILMWLSCAKRILTVRELQHAIAIMELDPDEDELDEEDFYEQDLLLTVCAGLVVVDPESGIIRLCHYTLQEYLERHRSKFFADADILITRACIRYSSLDDFKEPENPDREVIKTLLRQYGLLSYSGADIEATCSKDFTPLFMAAEMGHLSVASGVVASKPDFLAKDYRGDNSLHKASLGGYTEIVKQLVSAKPSLIEVPLEENFNKTALIIAISRDHEEMIRAMIKIGARMSMRGFRENTALFMASTSGNTEDVKTLLAPGAKVHTTTNAHSGTAPLHVASSIRKIMPSLPRNLFVIVRMLVVIIYSILHPSGMKVVMKAGANIQAKGK</sequence>
<name>A7EZI2_SCLS1</name>
<dbReference type="PROSITE" id="PS50837">
    <property type="entry name" value="NACHT"/>
    <property type="match status" value="1"/>
</dbReference>
<dbReference type="PANTHER" id="PTHR10039">
    <property type="entry name" value="AMELOGENIN"/>
    <property type="match status" value="1"/>
</dbReference>
<dbReference type="Pfam" id="PF22939">
    <property type="entry name" value="WHD_GPIID"/>
    <property type="match status" value="1"/>
</dbReference>
<dbReference type="InterPro" id="IPR056884">
    <property type="entry name" value="NPHP3-like_N"/>
</dbReference>
<feature type="repeat" description="ANK" evidence="2">
    <location>
        <begin position="700"/>
        <end position="732"/>
    </location>
</feature>
<organism evidence="5 6">
    <name type="scientific">Sclerotinia sclerotiorum (strain ATCC 18683 / 1980 / Ss-1)</name>
    <name type="common">White mold</name>
    <name type="synonym">Whetzelinia sclerotiorum</name>
    <dbReference type="NCBI Taxonomy" id="665079"/>
    <lineage>
        <taxon>Eukaryota</taxon>
        <taxon>Fungi</taxon>
        <taxon>Dikarya</taxon>
        <taxon>Ascomycota</taxon>
        <taxon>Pezizomycotina</taxon>
        <taxon>Leotiomycetes</taxon>
        <taxon>Helotiales</taxon>
        <taxon>Sclerotiniaceae</taxon>
        <taxon>Sclerotinia</taxon>
    </lineage>
</organism>
<dbReference type="SUPFAM" id="SSF52540">
    <property type="entry name" value="P-loop containing nucleoside triphosphate hydrolases"/>
    <property type="match status" value="1"/>
</dbReference>